<feature type="region of interest" description="Disordered" evidence="1">
    <location>
        <begin position="30"/>
        <end position="73"/>
    </location>
</feature>
<dbReference type="PROSITE" id="PS51257">
    <property type="entry name" value="PROKAR_LIPOPROTEIN"/>
    <property type="match status" value="1"/>
</dbReference>
<dbReference type="EMBL" id="VUNP01000011">
    <property type="protein sequence ID" value="MST53536.1"/>
    <property type="molecule type" value="Genomic_DNA"/>
</dbReference>
<keyword evidence="2" id="KW-0732">Signal</keyword>
<gene>
    <name evidence="4" type="ORF">FYJ82_03780</name>
</gene>
<dbReference type="InterPro" id="IPR046254">
    <property type="entry name" value="DUF6287"/>
</dbReference>
<evidence type="ECO:0000256" key="2">
    <source>
        <dbReference type="SAM" id="SignalP"/>
    </source>
</evidence>
<reference evidence="4 5" key="1">
    <citation type="submission" date="2019-08" db="EMBL/GenBank/DDBJ databases">
        <title>In-depth cultivation of the pig gut microbiome towards novel bacterial diversity and tailored functional studies.</title>
        <authorList>
            <person name="Wylensek D."/>
            <person name="Hitch T.C.A."/>
            <person name="Clavel T."/>
        </authorList>
    </citation>
    <scope>NUCLEOTIDE SEQUENCE [LARGE SCALE GENOMIC DNA]</scope>
    <source>
        <strain evidence="4 5">BL-178-WT-3A</strain>
    </source>
</reference>
<dbReference type="AlphaFoldDB" id="A0A6N7WQR1"/>
<feature type="domain" description="DUF6287" evidence="3">
    <location>
        <begin position="82"/>
        <end position="110"/>
    </location>
</feature>
<dbReference type="Proteomes" id="UP000471052">
    <property type="component" value="Unassembled WGS sequence"/>
</dbReference>
<organism evidence="4 5">
    <name type="scientific">Streptococcus alactolyticus</name>
    <dbReference type="NCBI Taxonomy" id="29389"/>
    <lineage>
        <taxon>Bacteria</taxon>
        <taxon>Bacillati</taxon>
        <taxon>Bacillota</taxon>
        <taxon>Bacilli</taxon>
        <taxon>Lactobacillales</taxon>
        <taxon>Streptococcaceae</taxon>
        <taxon>Streptococcus</taxon>
    </lineage>
</organism>
<evidence type="ECO:0000313" key="5">
    <source>
        <dbReference type="Proteomes" id="UP000471052"/>
    </source>
</evidence>
<evidence type="ECO:0000313" key="4">
    <source>
        <dbReference type="EMBL" id="MST53536.1"/>
    </source>
</evidence>
<sequence length="194" mass="20851">MQGKRIVRYSFFAWLLVLLAACSTTAQQSTNQSSSSQQVSTENTKSTTGSTTSTLSEASTTSSENATVVASSTTESDLPLVNTGAVLKADYTSMAGTWQNASGDELVFDDKCLATEGLTADFLDIDQNGILLLNVQTGTKINETVYIIPANTIFPESYLNGNQDTSDTSKDRLIISEDISSQDLANKVYYHVTN</sequence>
<dbReference type="RefSeq" id="WP_154454703.1">
    <property type="nucleotide sequence ID" value="NZ_VUNP01000011.1"/>
</dbReference>
<protein>
    <recommendedName>
        <fullName evidence="3">DUF6287 domain-containing protein</fullName>
    </recommendedName>
</protein>
<dbReference type="Pfam" id="PF19804">
    <property type="entry name" value="DUF6287"/>
    <property type="match status" value="1"/>
</dbReference>
<feature type="signal peptide" evidence="2">
    <location>
        <begin position="1"/>
        <end position="28"/>
    </location>
</feature>
<dbReference type="OrthoDB" id="2136578at2"/>
<evidence type="ECO:0000256" key="1">
    <source>
        <dbReference type="SAM" id="MobiDB-lite"/>
    </source>
</evidence>
<comment type="caution">
    <text evidence="4">The sequence shown here is derived from an EMBL/GenBank/DDBJ whole genome shotgun (WGS) entry which is preliminary data.</text>
</comment>
<feature type="chain" id="PRO_5026830544" description="DUF6287 domain-containing protein" evidence="2">
    <location>
        <begin position="29"/>
        <end position="194"/>
    </location>
</feature>
<name>A0A6N7WQR1_STRAY</name>
<accession>A0A6N7WQR1</accession>
<proteinExistence type="predicted"/>
<evidence type="ECO:0000259" key="3">
    <source>
        <dbReference type="Pfam" id="PF19804"/>
    </source>
</evidence>